<dbReference type="PROSITE" id="PS00758">
    <property type="entry name" value="ARGE_DAPE_CPG2_1"/>
    <property type="match status" value="1"/>
</dbReference>
<comment type="subcellular location">
    <subcellularLocation>
        <location evidence="1">Cytoplasm</location>
    </subcellularLocation>
</comment>
<evidence type="ECO:0000256" key="10">
    <source>
        <dbReference type="PIRSR" id="PIRSR036696-2"/>
    </source>
</evidence>
<dbReference type="InterPro" id="IPR011650">
    <property type="entry name" value="Peptidase_M20_dimer"/>
</dbReference>
<evidence type="ECO:0000256" key="7">
    <source>
        <dbReference type="ARBA" id="ARBA00022833"/>
    </source>
</evidence>
<dbReference type="SUPFAM" id="SSF53187">
    <property type="entry name" value="Zn-dependent exopeptidases"/>
    <property type="match status" value="1"/>
</dbReference>
<dbReference type="InterPro" id="IPR036264">
    <property type="entry name" value="Bact_exopeptidase_dim_dom"/>
</dbReference>
<keyword evidence="4" id="KW-0963">Cytoplasm</keyword>
<dbReference type="InterPro" id="IPR010159">
    <property type="entry name" value="N-acyl_aa_amidohydrolase"/>
</dbReference>
<dbReference type="InterPro" id="IPR001261">
    <property type="entry name" value="ArgE/DapE_CS"/>
</dbReference>
<keyword evidence="5 10" id="KW-0479">Metal-binding</keyword>
<evidence type="ECO:0000256" key="6">
    <source>
        <dbReference type="ARBA" id="ARBA00022801"/>
    </source>
</evidence>
<feature type="binding site" evidence="10">
    <location>
        <position position="178"/>
    </location>
    <ligand>
        <name>Zn(2+)</name>
        <dbReference type="ChEBI" id="CHEBI:29105"/>
        <label>1</label>
    </ligand>
</feature>
<sequence>MTLVDTPVESVQRLQEFLRIRTIQPEPDHATCLKYLESEAKALGLPFKTFYCVEGKPIALMTWEGTQPDLPSILLNSHTDVVPVYEDFWDHPPFSAARVYDAERDDHRIYARGSQDMKAVGQSYLEAIRVLQAQGKRLTRTLHLLFVPDEEIGGGEGMKLFVQTPEFKALNLGLALDEGIANPGEHYKLFYGERAPWWVKVTAEGNTGHGSQFIENTASEKLLRVINRLMDMREEERKRLLHNPDTLNIGDVTSLNLTFLKMGVQYNVVPREAMAGFDIRVTPHVNLVAFKKELESIIHEAGAQVEYVQYFGDNTLTPIDASNKWWVVFSKHCQNVGVQLETEIFRGATDSRYIREMGIPAFGISPMNHTPTLLHDHNEFVYEKIYLKGIDFYVGLIETLANDTTA</sequence>
<keyword evidence="7 10" id="KW-0862">Zinc</keyword>
<dbReference type="Gene3D" id="3.40.630.10">
    <property type="entry name" value="Zn peptidases"/>
    <property type="match status" value="1"/>
</dbReference>
<evidence type="ECO:0000256" key="5">
    <source>
        <dbReference type="ARBA" id="ARBA00022723"/>
    </source>
</evidence>
<evidence type="ECO:0000259" key="11">
    <source>
        <dbReference type="Pfam" id="PF07687"/>
    </source>
</evidence>
<dbReference type="Proteomes" id="UP000267251">
    <property type="component" value="Unassembled WGS sequence"/>
</dbReference>
<evidence type="ECO:0000256" key="4">
    <source>
        <dbReference type="ARBA" id="ARBA00022490"/>
    </source>
</evidence>
<dbReference type="Pfam" id="PF07687">
    <property type="entry name" value="M20_dimer"/>
    <property type="match status" value="1"/>
</dbReference>
<dbReference type="SUPFAM" id="SSF55031">
    <property type="entry name" value="Bacterial exopeptidase dimerisation domain"/>
    <property type="match status" value="1"/>
</dbReference>
<accession>A0A4P9XZV8</accession>
<evidence type="ECO:0000256" key="2">
    <source>
        <dbReference type="ARBA" id="ARBA00006247"/>
    </source>
</evidence>
<dbReference type="AlphaFoldDB" id="A0A4P9XZV8"/>
<dbReference type="InterPro" id="IPR002933">
    <property type="entry name" value="Peptidase_M20"/>
</dbReference>
<dbReference type="Gene3D" id="3.30.70.360">
    <property type="match status" value="1"/>
</dbReference>
<keyword evidence="6" id="KW-0378">Hydrolase</keyword>
<dbReference type="FunFam" id="3.40.630.10:FF:000019">
    <property type="entry name" value="Aminoacylase 1"/>
    <property type="match status" value="1"/>
</dbReference>
<organism evidence="12 13">
    <name type="scientific">Piptocephalis cylindrospora</name>
    <dbReference type="NCBI Taxonomy" id="1907219"/>
    <lineage>
        <taxon>Eukaryota</taxon>
        <taxon>Fungi</taxon>
        <taxon>Fungi incertae sedis</taxon>
        <taxon>Zoopagomycota</taxon>
        <taxon>Zoopagomycotina</taxon>
        <taxon>Zoopagomycetes</taxon>
        <taxon>Zoopagales</taxon>
        <taxon>Piptocephalidaceae</taxon>
        <taxon>Piptocephalis</taxon>
    </lineage>
</organism>
<feature type="domain" description="Peptidase M20 dimerisation" evidence="11">
    <location>
        <begin position="192"/>
        <end position="303"/>
    </location>
</feature>
<comment type="cofactor">
    <cofactor evidence="10">
        <name>Zn(2+)</name>
        <dbReference type="ChEBI" id="CHEBI:29105"/>
    </cofactor>
    <text evidence="10">Binds 2 Zn(2+) ions per subunit.</text>
</comment>
<dbReference type="InterPro" id="IPR052083">
    <property type="entry name" value="Aminoacylase-1_M20A"/>
</dbReference>
<dbReference type="GO" id="GO:0005737">
    <property type="term" value="C:cytoplasm"/>
    <property type="evidence" value="ECO:0007669"/>
    <property type="project" value="UniProtKB-SubCell"/>
</dbReference>
<protein>
    <recommendedName>
        <fullName evidence="3">N-acyl-aliphatic-L-amino acid amidohydrolase</fullName>
        <ecNumber evidence="3">3.5.1.14</ecNumber>
    </recommendedName>
    <alternativeName>
        <fullName evidence="8">N-acyl-L-amino-acid amidohydrolase</fullName>
    </alternativeName>
</protein>
<keyword evidence="13" id="KW-1185">Reference proteome</keyword>
<dbReference type="FunFam" id="1.10.150.900:FF:000001">
    <property type="entry name" value="Aminoacylase-1, putative"/>
    <property type="match status" value="1"/>
</dbReference>
<dbReference type="GO" id="GO:0006520">
    <property type="term" value="P:amino acid metabolic process"/>
    <property type="evidence" value="ECO:0007669"/>
    <property type="project" value="InterPro"/>
</dbReference>
<feature type="active site" evidence="9">
    <location>
        <position position="80"/>
    </location>
</feature>
<dbReference type="Pfam" id="PF01546">
    <property type="entry name" value="Peptidase_M20"/>
    <property type="match status" value="1"/>
</dbReference>
<evidence type="ECO:0000313" key="13">
    <source>
        <dbReference type="Proteomes" id="UP000267251"/>
    </source>
</evidence>
<proteinExistence type="inferred from homology"/>
<evidence type="ECO:0000256" key="9">
    <source>
        <dbReference type="PIRSR" id="PIRSR036696-1"/>
    </source>
</evidence>
<reference evidence="13" key="1">
    <citation type="journal article" date="2018" name="Nat. Microbiol.">
        <title>Leveraging single-cell genomics to expand the fungal tree of life.</title>
        <authorList>
            <person name="Ahrendt S.R."/>
            <person name="Quandt C.A."/>
            <person name="Ciobanu D."/>
            <person name="Clum A."/>
            <person name="Salamov A."/>
            <person name="Andreopoulos B."/>
            <person name="Cheng J.F."/>
            <person name="Woyke T."/>
            <person name="Pelin A."/>
            <person name="Henrissat B."/>
            <person name="Reynolds N.K."/>
            <person name="Benny G.L."/>
            <person name="Smith M.E."/>
            <person name="James T.Y."/>
            <person name="Grigoriev I.V."/>
        </authorList>
    </citation>
    <scope>NUCLEOTIDE SEQUENCE [LARGE SCALE GENOMIC DNA]</scope>
</reference>
<dbReference type="GO" id="GO:0004046">
    <property type="term" value="F:aminoacylase activity"/>
    <property type="evidence" value="ECO:0007669"/>
    <property type="project" value="UniProtKB-EC"/>
</dbReference>
<name>A0A4P9XZV8_9FUNG</name>
<dbReference type="OrthoDB" id="3064516at2759"/>
<feature type="binding site" evidence="10">
    <location>
        <position position="375"/>
    </location>
    <ligand>
        <name>Zn(2+)</name>
        <dbReference type="ChEBI" id="CHEBI:29105"/>
        <label>2</label>
    </ligand>
</feature>
<evidence type="ECO:0000256" key="8">
    <source>
        <dbReference type="ARBA" id="ARBA00029656"/>
    </source>
</evidence>
<feature type="binding site" evidence="10">
    <location>
        <position position="116"/>
    </location>
    <ligand>
        <name>Zn(2+)</name>
        <dbReference type="ChEBI" id="CHEBI:29105"/>
        <label>2</label>
    </ligand>
</feature>
<dbReference type="EMBL" id="KZ988551">
    <property type="protein sequence ID" value="RKP11967.1"/>
    <property type="molecule type" value="Genomic_DNA"/>
</dbReference>
<dbReference type="PANTHER" id="PTHR45892">
    <property type="entry name" value="AMINOACYLASE-1"/>
    <property type="match status" value="1"/>
</dbReference>
<evidence type="ECO:0000256" key="3">
    <source>
        <dbReference type="ARBA" id="ARBA00011913"/>
    </source>
</evidence>
<comment type="similarity">
    <text evidence="2">Belongs to the peptidase M20A family.</text>
</comment>
<feature type="binding site" evidence="10">
    <location>
        <position position="78"/>
    </location>
    <ligand>
        <name>Zn(2+)</name>
        <dbReference type="ChEBI" id="CHEBI:29105"/>
        <label>1</label>
    </ligand>
</feature>
<gene>
    <name evidence="12" type="ORF">BJ684DRAFT_21458</name>
</gene>
<evidence type="ECO:0000313" key="12">
    <source>
        <dbReference type="EMBL" id="RKP11967.1"/>
    </source>
</evidence>
<dbReference type="PIRSF" id="PIRSF036696">
    <property type="entry name" value="ACY-1"/>
    <property type="match status" value="1"/>
</dbReference>
<feature type="binding site" evidence="10">
    <location>
        <position position="151"/>
    </location>
    <ligand>
        <name>Zn(2+)</name>
        <dbReference type="ChEBI" id="CHEBI:29105"/>
        <label>2</label>
    </ligand>
</feature>
<evidence type="ECO:0000256" key="1">
    <source>
        <dbReference type="ARBA" id="ARBA00004496"/>
    </source>
</evidence>
<dbReference type="PANTHER" id="PTHR45892:SF1">
    <property type="entry name" value="AMINOACYLASE-1"/>
    <property type="match status" value="1"/>
</dbReference>
<dbReference type="FunFam" id="3.30.70.360:FF:000005">
    <property type="entry name" value="Putative Aminoacylase-1"/>
    <property type="match status" value="1"/>
</dbReference>
<dbReference type="GO" id="GO:0046872">
    <property type="term" value="F:metal ion binding"/>
    <property type="evidence" value="ECO:0007669"/>
    <property type="project" value="UniProtKB-KW"/>
</dbReference>
<dbReference type="EC" id="3.5.1.14" evidence="3"/>
<dbReference type="Gene3D" id="1.10.150.900">
    <property type="match status" value="1"/>
</dbReference>
<feature type="active site" description="Proton acceptor" evidence="9">
    <location>
        <position position="150"/>
    </location>
</feature>
<dbReference type="NCBIfam" id="TIGR01880">
    <property type="entry name" value="Ac-peptdase-euk"/>
    <property type="match status" value="1"/>
</dbReference>
<feature type="binding site" evidence="10">
    <location>
        <position position="116"/>
    </location>
    <ligand>
        <name>Zn(2+)</name>
        <dbReference type="ChEBI" id="CHEBI:29105"/>
        <label>1</label>
    </ligand>
</feature>